<feature type="domain" description="ABC3 transporter permease C-terminal" evidence="8">
    <location>
        <begin position="300"/>
        <end position="412"/>
    </location>
</feature>
<evidence type="ECO:0000256" key="3">
    <source>
        <dbReference type="ARBA" id="ARBA00022692"/>
    </source>
</evidence>
<feature type="transmembrane region" description="Helical" evidence="7">
    <location>
        <begin position="387"/>
        <end position="410"/>
    </location>
</feature>
<protein>
    <recommendedName>
        <fullName evidence="8">ABC3 transporter permease C-terminal domain-containing protein</fullName>
    </recommendedName>
</protein>
<keyword evidence="5 7" id="KW-0472">Membrane</keyword>
<evidence type="ECO:0000256" key="2">
    <source>
        <dbReference type="ARBA" id="ARBA00022475"/>
    </source>
</evidence>
<keyword evidence="3 7" id="KW-0812">Transmembrane</keyword>
<feature type="transmembrane region" description="Helical" evidence="7">
    <location>
        <begin position="960"/>
        <end position="982"/>
    </location>
</feature>
<proteinExistence type="inferred from homology"/>
<comment type="caution">
    <text evidence="9">The sequence shown here is derived from an EMBL/GenBank/DDBJ whole genome shotgun (WGS) entry which is preliminary data.</text>
</comment>
<dbReference type="PANTHER" id="PTHR30572">
    <property type="entry name" value="MEMBRANE COMPONENT OF TRANSPORTER-RELATED"/>
    <property type="match status" value="1"/>
</dbReference>
<evidence type="ECO:0000256" key="7">
    <source>
        <dbReference type="SAM" id="Phobius"/>
    </source>
</evidence>
<evidence type="ECO:0000313" key="10">
    <source>
        <dbReference type="Proteomes" id="UP001500190"/>
    </source>
</evidence>
<dbReference type="PANTHER" id="PTHR30572:SF4">
    <property type="entry name" value="ABC TRANSPORTER PERMEASE YTRF"/>
    <property type="match status" value="1"/>
</dbReference>
<feature type="transmembrane region" description="Helical" evidence="7">
    <location>
        <begin position="341"/>
        <end position="367"/>
    </location>
</feature>
<gene>
    <name evidence="9" type="ORF">GCM10009742_23000</name>
</gene>
<comment type="subcellular location">
    <subcellularLocation>
        <location evidence="1">Cell membrane</location>
        <topology evidence="1">Multi-pass membrane protein</topology>
    </subcellularLocation>
</comment>
<dbReference type="Pfam" id="PF02687">
    <property type="entry name" value="FtsX"/>
    <property type="match status" value="1"/>
</dbReference>
<dbReference type="InterPro" id="IPR003838">
    <property type="entry name" value="ABC3_permease_C"/>
</dbReference>
<dbReference type="EMBL" id="BAAAND010000004">
    <property type="protein sequence ID" value="GAA1578425.1"/>
    <property type="molecule type" value="Genomic_DNA"/>
</dbReference>
<feature type="transmembrane region" description="Helical" evidence="7">
    <location>
        <begin position="462"/>
        <end position="483"/>
    </location>
</feature>
<evidence type="ECO:0000313" key="9">
    <source>
        <dbReference type="EMBL" id="GAA1578425.1"/>
    </source>
</evidence>
<keyword evidence="10" id="KW-1185">Reference proteome</keyword>
<evidence type="ECO:0000256" key="1">
    <source>
        <dbReference type="ARBA" id="ARBA00004651"/>
    </source>
</evidence>
<comment type="similarity">
    <text evidence="6">Belongs to the ABC-4 integral membrane protein family.</text>
</comment>
<name>A0ABP4PIZ8_9ACTN</name>
<keyword evidence="2" id="KW-1003">Cell membrane</keyword>
<feature type="transmembrane region" description="Helical" evidence="7">
    <location>
        <begin position="431"/>
        <end position="450"/>
    </location>
</feature>
<feature type="transmembrane region" description="Helical" evidence="7">
    <location>
        <begin position="1002"/>
        <end position="1025"/>
    </location>
</feature>
<feature type="transmembrane region" description="Helical" evidence="7">
    <location>
        <begin position="900"/>
        <end position="925"/>
    </location>
</feature>
<dbReference type="Proteomes" id="UP001500190">
    <property type="component" value="Unassembled WGS sequence"/>
</dbReference>
<evidence type="ECO:0000256" key="4">
    <source>
        <dbReference type="ARBA" id="ARBA00022989"/>
    </source>
</evidence>
<feature type="transmembrane region" description="Helical" evidence="7">
    <location>
        <begin position="296"/>
        <end position="320"/>
    </location>
</feature>
<sequence>MAMFLRRALRYRWAQALVLTGVSLLIGTCAVFGPWFARAVEQTVMTETLDGQRLPASWLIATRGPVATPGWKTSTNSDVQITPEQLDKLVPADLRSHFTSPVHGYYTDISWRATPADDPTTMRLRWRDGYCAQLTVVEGACPKAANEVIASVADKSLWGIEVGQTLAAATSGSYPAQPVKVVGFYRPNEARGDYWFGDYPTGHSRKPAGDEPGWSNEMFTERTTLTGNGNFATKATSDVRPLPGVNRLDDLDRLQDATRTVNGNAQEQLGGVAEVTSSLSSLIDRIQAERKQATTIIPLVMVQVALFAVVVLALALAAVVDQRRPEIALSRLRGSSARRTHRVLAIELGLPVLAGTLLGGLLGFGILTVVRHTWLRGGAPAELPWTVLAALGAAVVVAAVVVVLQVRGVVRRPISNLLRRVARRHGRAIGVADLCIIVFAVAGLVGALTGNGRGPLPVLTPALLALAAGLAFAHLLLPAAGLVSRGALRRGRLGLALGALQVSRRPAVTRIVAAVAVAAALLTFAGQAASVGSRNRDARSGYETGAEGVLRMNALYFAEFLGAVDKIDPDRHWLTPVVISRPGSPDALQTEMIEPDSFRRIAFQGEQLTDADGWRTLKAPDVAPIQIRGTQLTVAASTGPITARPTKTAGGNPIGSGKPKSVVLRANVVSHRDGGRYLVSFPPLQLPATKPVVLRAPVECQAGCDLLRLGVGRETADQVGLEGDFTISRLSTADNPAIKLGTPQDWSTVGAVDDDQGSVVAKPGGLLTIGMKSFGNDQFMQYRTVPAAVPALVTPEYRFDSTTTSPGIDGSPMRLDRIDRLHGPVNRYGTHTAVVDLESVRRLGGAVDEGGTDFEVWLNKAGMANVDTIAEQFTKAGLNPELVDRRDDRIASYGRSASALALQLTPVVGVAAWVLAIVVLLLTIVTSWRSRAQDYASLQLTGVPANATGRAARWEQTGPVALAVLLGTVCGLIGARVALPLIPLFATSDSPVPPDMHINWPVAIALWAAGTAVLAAVTLVLGTGVNRRSSYSRIREELT</sequence>
<evidence type="ECO:0000256" key="6">
    <source>
        <dbReference type="ARBA" id="ARBA00038076"/>
    </source>
</evidence>
<accession>A0ABP4PIZ8</accession>
<evidence type="ECO:0000259" key="8">
    <source>
        <dbReference type="Pfam" id="PF02687"/>
    </source>
</evidence>
<dbReference type="InterPro" id="IPR050250">
    <property type="entry name" value="Macrolide_Exporter_MacB"/>
</dbReference>
<keyword evidence="4 7" id="KW-1133">Transmembrane helix</keyword>
<reference evidence="10" key="1">
    <citation type="journal article" date="2019" name="Int. J. Syst. Evol. Microbiol.">
        <title>The Global Catalogue of Microorganisms (GCM) 10K type strain sequencing project: providing services to taxonomists for standard genome sequencing and annotation.</title>
        <authorList>
            <consortium name="The Broad Institute Genomics Platform"/>
            <consortium name="The Broad Institute Genome Sequencing Center for Infectious Disease"/>
            <person name="Wu L."/>
            <person name="Ma J."/>
        </authorList>
    </citation>
    <scope>NUCLEOTIDE SEQUENCE [LARGE SCALE GENOMIC DNA]</scope>
    <source>
        <strain evidence="10">JCM 14304</strain>
    </source>
</reference>
<organism evidence="9 10">
    <name type="scientific">Kribbella karoonensis</name>
    <dbReference type="NCBI Taxonomy" id="324851"/>
    <lineage>
        <taxon>Bacteria</taxon>
        <taxon>Bacillati</taxon>
        <taxon>Actinomycetota</taxon>
        <taxon>Actinomycetes</taxon>
        <taxon>Propionibacteriales</taxon>
        <taxon>Kribbellaceae</taxon>
        <taxon>Kribbella</taxon>
    </lineage>
</organism>
<evidence type="ECO:0000256" key="5">
    <source>
        <dbReference type="ARBA" id="ARBA00023136"/>
    </source>
</evidence>
<feature type="transmembrane region" description="Helical" evidence="7">
    <location>
        <begin position="507"/>
        <end position="526"/>
    </location>
</feature>